<keyword evidence="3" id="KW-1185">Reference proteome</keyword>
<dbReference type="RefSeq" id="WP_330153646.1">
    <property type="nucleotide sequence ID" value="NZ_JAUZMZ010000132.1"/>
</dbReference>
<dbReference type="PANTHER" id="PTHR11803:SF58">
    <property type="entry name" value="PROTEIN HMF1-RELATED"/>
    <property type="match status" value="1"/>
</dbReference>
<dbReference type="EC" id="3.5.-.-" evidence="2"/>
<dbReference type="PANTHER" id="PTHR11803">
    <property type="entry name" value="2-IMINOBUTANOATE/2-IMINOPROPANOATE DEAMINASE RIDA"/>
    <property type="match status" value="1"/>
</dbReference>
<dbReference type="Gene3D" id="3.30.1330.40">
    <property type="entry name" value="RutC-like"/>
    <property type="match status" value="1"/>
</dbReference>
<dbReference type="EMBL" id="JAUZMZ010000132">
    <property type="protein sequence ID" value="MEE2034273.1"/>
    <property type="molecule type" value="Genomic_DNA"/>
</dbReference>
<reference evidence="2 3" key="1">
    <citation type="submission" date="2023-08" db="EMBL/GenBank/DDBJ databases">
        <authorList>
            <person name="Girao M."/>
            <person name="Carvalho M.F."/>
        </authorList>
    </citation>
    <scope>NUCLEOTIDE SEQUENCE [LARGE SCALE GENOMIC DNA]</scope>
    <source>
        <strain evidence="2 3">CC-R104</strain>
    </source>
</reference>
<keyword evidence="2" id="KW-0378">Hydrolase</keyword>
<evidence type="ECO:0000313" key="2">
    <source>
        <dbReference type="EMBL" id="MEE2034273.1"/>
    </source>
</evidence>
<sequence length="122" mass="12919">MSLTSVSPQHPYSPAYVAGGLVFVSGALSIDVDGVAVGGRTEALDAAVDRMTDRLAVVGGRLSDIVKLTYYVTDLSLREEANRQFERLFAQPRPARTFVEVSALPYGATVEIDAIATAATAD</sequence>
<dbReference type="InterPro" id="IPR035959">
    <property type="entry name" value="RutC-like_sf"/>
</dbReference>
<dbReference type="Pfam" id="PF01042">
    <property type="entry name" value="Ribonuc_L-PSP"/>
    <property type="match status" value="1"/>
</dbReference>
<gene>
    <name evidence="2" type="ORF">Q8814_19500</name>
</gene>
<dbReference type="Proteomes" id="UP001331936">
    <property type="component" value="Unassembled WGS sequence"/>
</dbReference>
<accession>A0ABU7JW56</accession>
<dbReference type="InterPro" id="IPR006175">
    <property type="entry name" value="YjgF/YER057c/UK114"/>
</dbReference>
<proteinExistence type="inferred from homology"/>
<evidence type="ECO:0000313" key="3">
    <source>
        <dbReference type="Proteomes" id="UP001331936"/>
    </source>
</evidence>
<organism evidence="2 3">
    <name type="scientific">Rhodococcus chondri</name>
    <dbReference type="NCBI Taxonomy" id="3065941"/>
    <lineage>
        <taxon>Bacteria</taxon>
        <taxon>Bacillati</taxon>
        <taxon>Actinomycetota</taxon>
        <taxon>Actinomycetes</taxon>
        <taxon>Mycobacteriales</taxon>
        <taxon>Nocardiaceae</taxon>
        <taxon>Rhodococcus</taxon>
    </lineage>
</organism>
<evidence type="ECO:0000256" key="1">
    <source>
        <dbReference type="ARBA" id="ARBA00010552"/>
    </source>
</evidence>
<protein>
    <submittedName>
        <fullName evidence="2">RidA family protein</fullName>
        <ecNumber evidence="2">3.5.-.-</ecNumber>
    </submittedName>
</protein>
<comment type="caution">
    <text evidence="2">The sequence shown here is derived from an EMBL/GenBank/DDBJ whole genome shotgun (WGS) entry which is preliminary data.</text>
</comment>
<name>A0ABU7JW56_9NOCA</name>
<dbReference type="GO" id="GO:0016787">
    <property type="term" value="F:hydrolase activity"/>
    <property type="evidence" value="ECO:0007669"/>
    <property type="project" value="UniProtKB-KW"/>
</dbReference>
<dbReference type="SUPFAM" id="SSF55298">
    <property type="entry name" value="YjgF-like"/>
    <property type="match status" value="1"/>
</dbReference>
<dbReference type="CDD" id="cd00448">
    <property type="entry name" value="YjgF_YER057c_UK114_family"/>
    <property type="match status" value="1"/>
</dbReference>
<comment type="similarity">
    <text evidence="1">Belongs to the RutC family.</text>
</comment>